<dbReference type="AlphaFoldDB" id="A0A7X6RIC0"/>
<dbReference type="EMBL" id="JAAXPE010000010">
    <property type="protein sequence ID" value="NKY86483.1"/>
    <property type="molecule type" value="Genomic_DNA"/>
</dbReference>
<proteinExistence type="predicted"/>
<evidence type="ECO:0000313" key="2">
    <source>
        <dbReference type="Proteomes" id="UP000523447"/>
    </source>
</evidence>
<sequence>MSGYLSMNPDGVRQQANSFEAAARGLSEAAGSWKNMFDPNDLGAEYRKQAQNIADGFNHVVKAVEDWSSACAAFGTALNHAADTVQNSDSQVSSDLAKVSFDGAGDLTMGEK</sequence>
<comment type="caution">
    <text evidence="1">The sequence shown here is derived from an EMBL/GenBank/DDBJ whole genome shotgun (WGS) entry which is preliminary data.</text>
</comment>
<keyword evidence="2" id="KW-1185">Reference proteome</keyword>
<reference evidence="1 2" key="1">
    <citation type="submission" date="2020-04" db="EMBL/GenBank/DDBJ databases">
        <title>MicrobeNet Type strains.</title>
        <authorList>
            <person name="Nicholson A.C."/>
        </authorList>
    </citation>
    <scope>NUCLEOTIDE SEQUENCE [LARGE SCALE GENOMIC DNA]</scope>
    <source>
        <strain evidence="1 2">DSM 44445</strain>
    </source>
</reference>
<evidence type="ECO:0000313" key="1">
    <source>
        <dbReference type="EMBL" id="NKY86483.1"/>
    </source>
</evidence>
<protein>
    <recommendedName>
        <fullName evidence="3">Excreted virulence factor EspC (Type VII ESX diderm)</fullName>
    </recommendedName>
</protein>
<accession>A0A7X6RIC0</accession>
<dbReference type="Gene3D" id="1.10.287.1060">
    <property type="entry name" value="ESAT-6-like"/>
    <property type="match status" value="1"/>
</dbReference>
<name>A0A7X6RIC0_9NOCA</name>
<dbReference type="Proteomes" id="UP000523447">
    <property type="component" value="Unassembled WGS sequence"/>
</dbReference>
<gene>
    <name evidence="1" type="ORF">HGA07_12685</name>
</gene>
<evidence type="ECO:0008006" key="3">
    <source>
        <dbReference type="Google" id="ProtNLM"/>
    </source>
</evidence>
<dbReference type="RefSeq" id="WP_040717173.1">
    <property type="nucleotide sequence ID" value="NZ_CAWPHS010000002.1"/>
</dbReference>
<organism evidence="1 2">
    <name type="scientific">Nocardia veterana</name>
    <dbReference type="NCBI Taxonomy" id="132249"/>
    <lineage>
        <taxon>Bacteria</taxon>
        <taxon>Bacillati</taxon>
        <taxon>Actinomycetota</taxon>
        <taxon>Actinomycetes</taxon>
        <taxon>Mycobacteriales</taxon>
        <taxon>Nocardiaceae</taxon>
        <taxon>Nocardia</taxon>
    </lineage>
</organism>